<evidence type="ECO:0000313" key="3">
    <source>
        <dbReference type="Proteomes" id="UP001500307"/>
    </source>
</evidence>
<dbReference type="Proteomes" id="UP001500307">
    <property type="component" value="Unassembled WGS sequence"/>
</dbReference>
<evidence type="ECO:0000313" key="2">
    <source>
        <dbReference type="EMBL" id="GAA4569624.1"/>
    </source>
</evidence>
<sequence length="96" mass="10309">MSRLAMLPHARFHQRPCTSTRSILIERVFDLPAAGGSCSKFLYVFKAALSGPHAPPPGRVSDHSLGRSRPATQHARRLARTAETLGAAEDDSAESG</sequence>
<keyword evidence="3" id="KW-1185">Reference proteome</keyword>
<comment type="caution">
    <text evidence="2">The sequence shown here is derived from an EMBL/GenBank/DDBJ whole genome shotgun (WGS) entry which is preliminary data.</text>
</comment>
<proteinExistence type="predicted"/>
<reference evidence="3" key="1">
    <citation type="journal article" date="2019" name="Int. J. Syst. Evol. Microbiol.">
        <title>The Global Catalogue of Microorganisms (GCM) 10K type strain sequencing project: providing services to taxonomists for standard genome sequencing and annotation.</title>
        <authorList>
            <consortium name="The Broad Institute Genomics Platform"/>
            <consortium name="The Broad Institute Genome Sequencing Center for Infectious Disease"/>
            <person name="Wu L."/>
            <person name="Ma J."/>
        </authorList>
    </citation>
    <scope>NUCLEOTIDE SEQUENCE [LARGE SCALE GENOMIC DNA]</scope>
    <source>
        <strain evidence="3">JCM 3175</strain>
    </source>
</reference>
<dbReference type="EMBL" id="BAABGU010000012">
    <property type="protein sequence ID" value="GAA4569624.1"/>
    <property type="molecule type" value="Genomic_DNA"/>
</dbReference>
<gene>
    <name evidence="2" type="ORF">GCM10023176_26620</name>
</gene>
<accession>A0ABP8SKP3</accession>
<organism evidence="2 3">
    <name type="scientific">Micromonospora coerulea</name>
    <dbReference type="NCBI Taxonomy" id="47856"/>
    <lineage>
        <taxon>Bacteria</taxon>
        <taxon>Bacillati</taxon>
        <taxon>Actinomycetota</taxon>
        <taxon>Actinomycetes</taxon>
        <taxon>Micromonosporales</taxon>
        <taxon>Micromonosporaceae</taxon>
        <taxon>Micromonospora</taxon>
    </lineage>
</organism>
<feature type="region of interest" description="Disordered" evidence="1">
    <location>
        <begin position="53"/>
        <end position="96"/>
    </location>
</feature>
<protein>
    <submittedName>
        <fullName evidence="2">Uncharacterized protein</fullName>
    </submittedName>
</protein>
<evidence type="ECO:0000256" key="1">
    <source>
        <dbReference type="SAM" id="MobiDB-lite"/>
    </source>
</evidence>
<name>A0ABP8SKP3_9ACTN</name>